<sequence length="638" mass="75186">MGKITEEPLFQKKRKFELTNGFNLNKQFSNSKKEDDYFVIGPSDGKFSNSIAYRNKMKRNARSVSPQKKHEISDISSKHQPSTQINKCSRKSSPNPKLHRDEAIQTDTAHRALEAEIRRIREEIENRKQILRAREGKKENRKYVKIENDTVQKPNKKNSKSVECSDPVVTSVPEAPRQHKSNKTPLREYSENWKLEPSKATVYAYEKAPISEYQSAFKAPQFNNKFDLTRPIRPFTCKLDKFQSCKTPYDTEYRHEYKPFKYVPVDQLKSTDIAEEKYINIIPVKRPSSAFGIREIVKNNIDYADKRRVRALTPPTQAQAKLIQNKKKYATEYSAKYRDYSDALGIPQNQTKIANKSLPYDWYQEIVKLRGEADAYRKRDRESHFSREHLAQLESDYVSYWDPPSNDNYVESMEKYKEALQMPRAGKPSTELFADLNDVVLLPSQRRRAMLDSHHVAEIMDQDDCSDTDYDQNTEQDNDHLSTQQYPGYKTDMKYTRDNYVGMLPSAKKYNYTDEIYDNYKPENDSLRVTNSERELRTNNTHARQWSDESKYHLSNKQNQWIHNEYEQKQRTIDDTESLTSCSSLSEKSMELSARLAHETLERAQKQHERMLREQKYYNENKYSPNAYSDCEYTQYEQ</sequence>
<evidence type="ECO:0000313" key="3">
    <source>
        <dbReference type="EMBL" id="TNN14902.1"/>
    </source>
</evidence>
<dbReference type="GO" id="GO:0046600">
    <property type="term" value="P:negative regulation of centriole replication"/>
    <property type="evidence" value="ECO:0007669"/>
    <property type="project" value="InterPro"/>
</dbReference>
<feature type="region of interest" description="Disordered" evidence="2">
    <location>
        <begin position="58"/>
        <end position="105"/>
    </location>
</feature>
<accession>A0A4Z2DEK7</accession>
<dbReference type="GO" id="GO:0008017">
    <property type="term" value="F:microtubule binding"/>
    <property type="evidence" value="ECO:0007669"/>
    <property type="project" value="InterPro"/>
</dbReference>
<feature type="compositionally biased region" description="Polar residues" evidence="2">
    <location>
        <begin position="78"/>
        <end position="95"/>
    </location>
</feature>
<dbReference type="Pfam" id="PF15501">
    <property type="entry name" value="MDM1"/>
    <property type="match status" value="1"/>
</dbReference>
<evidence type="ECO:0000256" key="2">
    <source>
        <dbReference type="SAM" id="MobiDB-lite"/>
    </source>
</evidence>
<feature type="coiled-coil region" evidence="1">
    <location>
        <begin position="594"/>
        <end position="621"/>
    </location>
</feature>
<feature type="compositionally biased region" description="Basic and acidic residues" evidence="2">
    <location>
        <begin position="68"/>
        <end position="77"/>
    </location>
</feature>
<organism evidence="3 4">
    <name type="scientific">Schistosoma japonicum</name>
    <name type="common">Blood fluke</name>
    <dbReference type="NCBI Taxonomy" id="6182"/>
    <lineage>
        <taxon>Eukaryota</taxon>
        <taxon>Metazoa</taxon>
        <taxon>Spiralia</taxon>
        <taxon>Lophotrochozoa</taxon>
        <taxon>Platyhelminthes</taxon>
        <taxon>Trematoda</taxon>
        <taxon>Digenea</taxon>
        <taxon>Strigeidida</taxon>
        <taxon>Schistosomatoidea</taxon>
        <taxon>Schistosomatidae</taxon>
        <taxon>Schistosoma</taxon>
    </lineage>
</organism>
<proteinExistence type="predicted"/>
<dbReference type="AlphaFoldDB" id="A0A4Z2DEK7"/>
<keyword evidence="1" id="KW-0175">Coiled coil</keyword>
<feature type="coiled-coil region" evidence="1">
    <location>
        <begin position="110"/>
        <end position="141"/>
    </location>
</feature>
<dbReference type="OrthoDB" id="9999940at2759"/>
<dbReference type="InterPro" id="IPR029136">
    <property type="entry name" value="MDM1"/>
</dbReference>
<comment type="caution">
    <text evidence="3">The sequence shown here is derived from an EMBL/GenBank/DDBJ whole genome shotgun (WGS) entry which is preliminary data.</text>
</comment>
<keyword evidence="4" id="KW-1185">Reference proteome</keyword>
<evidence type="ECO:0000313" key="4">
    <source>
        <dbReference type="Proteomes" id="UP000311919"/>
    </source>
</evidence>
<reference evidence="3 4" key="1">
    <citation type="submission" date="2019-03" db="EMBL/GenBank/DDBJ databases">
        <title>An improved genome assembly of the fluke Schistosoma japonicum.</title>
        <authorList>
            <person name="Hu W."/>
            <person name="Luo F."/>
            <person name="Yin M."/>
            <person name="Mo X."/>
            <person name="Sun C."/>
            <person name="Wu Q."/>
            <person name="Zhu B."/>
            <person name="Xiang M."/>
            <person name="Wang J."/>
            <person name="Wang Y."/>
            <person name="Zhang T."/>
            <person name="Xu B."/>
            <person name="Zheng H."/>
            <person name="Feng Z."/>
        </authorList>
    </citation>
    <scope>NUCLEOTIDE SEQUENCE [LARGE SCALE GENOMIC DNA]</scope>
    <source>
        <strain evidence="3">HuSjv2</strain>
        <tissue evidence="3">Worms</tissue>
    </source>
</reference>
<evidence type="ECO:0000256" key="1">
    <source>
        <dbReference type="SAM" id="Coils"/>
    </source>
</evidence>
<feature type="region of interest" description="Disordered" evidence="2">
    <location>
        <begin position="463"/>
        <end position="486"/>
    </location>
</feature>
<protein>
    <submittedName>
        <fullName evidence="3">Nuclear MDM1-like isoform X2</fullName>
    </submittedName>
</protein>
<dbReference type="EMBL" id="SKCS01000160">
    <property type="protein sequence ID" value="TNN14902.1"/>
    <property type="molecule type" value="Genomic_DNA"/>
</dbReference>
<name>A0A4Z2DEK7_SCHJA</name>
<gene>
    <name evidence="3" type="ORF">EWB00_001716</name>
</gene>
<feature type="compositionally biased region" description="Acidic residues" evidence="2">
    <location>
        <begin position="463"/>
        <end position="476"/>
    </location>
</feature>
<dbReference type="Proteomes" id="UP000311919">
    <property type="component" value="Unassembled WGS sequence"/>
</dbReference>